<keyword evidence="2" id="KW-1185">Reference proteome</keyword>
<organism evidence="1 2">
    <name type="scientific">Melastoma candidum</name>
    <dbReference type="NCBI Taxonomy" id="119954"/>
    <lineage>
        <taxon>Eukaryota</taxon>
        <taxon>Viridiplantae</taxon>
        <taxon>Streptophyta</taxon>
        <taxon>Embryophyta</taxon>
        <taxon>Tracheophyta</taxon>
        <taxon>Spermatophyta</taxon>
        <taxon>Magnoliopsida</taxon>
        <taxon>eudicotyledons</taxon>
        <taxon>Gunneridae</taxon>
        <taxon>Pentapetalae</taxon>
        <taxon>rosids</taxon>
        <taxon>malvids</taxon>
        <taxon>Myrtales</taxon>
        <taxon>Melastomataceae</taxon>
        <taxon>Melastomatoideae</taxon>
        <taxon>Melastomateae</taxon>
        <taxon>Melastoma</taxon>
    </lineage>
</organism>
<sequence length="118" mass="13115">MDSVRAETWRASVSRLIRKLQALLLLLPLEDANVNSYLFLVLGSSPLTNLSTNCQSFMQGKMGYLLEAMKMAGRGCNGYPVFDDLEYFLRGPCHSSVLSNAFAPIKTSPFGKFAWQSN</sequence>
<dbReference type="Proteomes" id="UP001057402">
    <property type="component" value="Chromosome 7"/>
</dbReference>
<evidence type="ECO:0000313" key="1">
    <source>
        <dbReference type="EMBL" id="KAI4340823.1"/>
    </source>
</evidence>
<comment type="caution">
    <text evidence="1">The sequence shown here is derived from an EMBL/GenBank/DDBJ whole genome shotgun (WGS) entry which is preliminary data.</text>
</comment>
<dbReference type="EMBL" id="CM042886">
    <property type="protein sequence ID" value="KAI4340823.1"/>
    <property type="molecule type" value="Genomic_DNA"/>
</dbReference>
<accession>A0ACB9NWE4</accession>
<protein>
    <submittedName>
        <fullName evidence="1">Uncharacterized protein</fullName>
    </submittedName>
</protein>
<proteinExistence type="predicted"/>
<name>A0ACB9NWE4_9MYRT</name>
<reference evidence="2" key="1">
    <citation type="journal article" date="2023" name="Front. Plant Sci.">
        <title>Chromosomal-level genome assembly of Melastoma candidum provides insights into trichome evolution.</title>
        <authorList>
            <person name="Zhong Y."/>
            <person name="Wu W."/>
            <person name="Sun C."/>
            <person name="Zou P."/>
            <person name="Liu Y."/>
            <person name="Dai S."/>
            <person name="Zhou R."/>
        </authorList>
    </citation>
    <scope>NUCLEOTIDE SEQUENCE [LARGE SCALE GENOMIC DNA]</scope>
</reference>
<evidence type="ECO:0000313" key="2">
    <source>
        <dbReference type="Proteomes" id="UP001057402"/>
    </source>
</evidence>
<gene>
    <name evidence="1" type="ORF">MLD38_025624</name>
</gene>